<comment type="caution">
    <text evidence="1">The sequence shown here is derived from an EMBL/GenBank/DDBJ whole genome shotgun (WGS) entry which is preliminary data.</text>
</comment>
<protein>
    <recommendedName>
        <fullName evidence="3">PF16</fullName>
    </recommendedName>
</protein>
<dbReference type="Proteomes" id="UP001190700">
    <property type="component" value="Unassembled WGS sequence"/>
</dbReference>
<dbReference type="PANTHER" id="PTHR23314">
    <property type="entry name" value="SPERM-ASSOCIATED ANTIGEN 6 ARMADILLO REPEAT-CONTAINING"/>
    <property type="match status" value="1"/>
</dbReference>
<dbReference type="AlphaFoldDB" id="A0AAE0C8H4"/>
<evidence type="ECO:0000313" key="1">
    <source>
        <dbReference type="EMBL" id="KAK3249679.1"/>
    </source>
</evidence>
<dbReference type="GO" id="GO:0003341">
    <property type="term" value="P:cilium movement"/>
    <property type="evidence" value="ECO:0007669"/>
    <property type="project" value="TreeGrafter"/>
</dbReference>
<gene>
    <name evidence="1" type="ORF">CYMTET_40900</name>
</gene>
<reference evidence="1 2" key="1">
    <citation type="journal article" date="2015" name="Genome Biol. Evol.">
        <title>Comparative Genomics of a Bacterivorous Green Alga Reveals Evolutionary Causalities and Consequences of Phago-Mixotrophic Mode of Nutrition.</title>
        <authorList>
            <person name="Burns J.A."/>
            <person name="Paasch A."/>
            <person name="Narechania A."/>
            <person name="Kim E."/>
        </authorList>
    </citation>
    <scope>NUCLEOTIDE SEQUENCE [LARGE SCALE GENOMIC DNA]</scope>
    <source>
        <strain evidence="1 2">PLY_AMNH</strain>
    </source>
</reference>
<dbReference type="EMBL" id="LGRX02027216">
    <property type="protein sequence ID" value="KAK3249679.1"/>
    <property type="molecule type" value="Genomic_DNA"/>
</dbReference>
<name>A0AAE0C8H4_9CHLO</name>
<dbReference type="Gene3D" id="1.25.10.10">
    <property type="entry name" value="Leucine-rich Repeat Variant"/>
    <property type="match status" value="2"/>
</dbReference>
<evidence type="ECO:0008006" key="3">
    <source>
        <dbReference type="Google" id="ProtNLM"/>
    </source>
</evidence>
<dbReference type="InterPro" id="IPR011989">
    <property type="entry name" value="ARM-like"/>
</dbReference>
<dbReference type="PANTHER" id="PTHR23314:SF0">
    <property type="entry name" value="SPERM-ASSOCIATED ANTIGEN 6"/>
    <property type="match status" value="1"/>
</dbReference>
<accession>A0AAE0C8H4</accession>
<organism evidence="1 2">
    <name type="scientific">Cymbomonas tetramitiformis</name>
    <dbReference type="NCBI Taxonomy" id="36881"/>
    <lineage>
        <taxon>Eukaryota</taxon>
        <taxon>Viridiplantae</taxon>
        <taxon>Chlorophyta</taxon>
        <taxon>Pyramimonadophyceae</taxon>
        <taxon>Pyramimonadales</taxon>
        <taxon>Pyramimonadaceae</taxon>
        <taxon>Cymbomonas</taxon>
    </lineage>
</organism>
<dbReference type="GO" id="GO:0015630">
    <property type="term" value="C:microtubule cytoskeleton"/>
    <property type="evidence" value="ECO:0007669"/>
    <property type="project" value="TreeGrafter"/>
</dbReference>
<dbReference type="GO" id="GO:0008017">
    <property type="term" value="F:microtubule binding"/>
    <property type="evidence" value="ECO:0007669"/>
    <property type="project" value="TreeGrafter"/>
</dbReference>
<dbReference type="SUPFAM" id="SSF48371">
    <property type="entry name" value="ARM repeat"/>
    <property type="match status" value="1"/>
</dbReference>
<keyword evidence="2" id="KW-1185">Reference proteome</keyword>
<evidence type="ECO:0000313" key="2">
    <source>
        <dbReference type="Proteomes" id="UP001190700"/>
    </source>
</evidence>
<dbReference type="InterPro" id="IPR016024">
    <property type="entry name" value="ARM-type_fold"/>
</dbReference>
<proteinExistence type="predicted"/>
<sequence length="503" mass="53654">MAHIGGTPKLVQAALFDYQKARMAFMDSVQTLLDKEDPDVLKVFLEADILSLLACPLIQDVIPTVQIAALNAVAKLVRATDSLDTKVTKPQELEKVVPSLSHEQKMVQCAGNNTLQAIAGKSFLCAQAVIGTNILPPLHAQLVGAAADVKESTVKTLNTLVGASPEIANSIMDPNTLNDLVYNLRLPEASDGLKAAVCTVLADTSAYSQPLAERVVATDAIVPVARLLSSPQALPKLRSSCLMCLAQIAKHTDELAQKVVGADVMQSILASLIDANAGVRNTAAILVHEIGKKTPELAEQVAADGGITCLVKNLRIEEGSMAALPTVLTIGFLSDFSSNLAMQAITANSGKALIPYLRAAPEVRTSAAWSLGTLARHGPHMALPLAEVGALPELLNIYKQAVNDEQKQKSKVALKNIIHNCGNLTALEPLLADTTPPEILRHILSEFATGLPESVPSKRDFVTKGALMRLQELCKTMNLDERAKEDVNKINALFPAEVVAYYN</sequence>